<comment type="caution">
    <text evidence="1">The sequence shown here is derived from an EMBL/GenBank/DDBJ whole genome shotgun (WGS) entry which is preliminary data.</text>
</comment>
<sequence length="1100" mass="121932">MMDDEEPVFSQSAQHLFKNENSNEDGEKHPNLEASSPSKNHRQHRKNPPPFVLADVQLSCAEGWERFEGKCYKLISIEKSWPQALAFCSRFGAKLVRLESSEENKFLAKYLMRPHLTSGPTTSSSEYWIGLLYRPLMMDSSISSSSSLSKSLMDGSFLWSDGSQTSRYVGFWSYGQPDPANGSCTKILVDGLQVEGPTWQLDVCNQLRPFICEQNACIKGSFFCQNGVCLPERAHCNGIDECGDSSDEFNCPSAHSEMSCQRYEKGESGRIETPNFPASYRQGANCRWVIEGPLNSKIQLNFDSFETEERHDLVTVLDGGPSENSTFALSTISGTPRNTEKLSFESSTNRIIVQFRADQSIQARGFQASWRTVPISCGNQQLKASSIGQQFHSPEWPRNYPKGLECVWRIEAPSGQLISLFIDEFNTEAETDFLTIYDGPSPSEPILAKFSGHMKEPQLIISTQSQVHIYFFSSETVSQKGFTITYKKGCDNSIRRSHGVLTSPGNAHLPYAPSQICRWSIELPSQQIENFEAAAEIPSLSLVLNSWDVADLGDKLQIYEGGEDGSSNGRPLHESDGFTVNNAPPRTIYAKQGRVELVWRSNVLNSGTGWNISFSTSCPPLSLPSRRVLLSTKNTAYGTHVTISCERGFEFSTGLGRHFETECELGGLWSNYAPVPDCQPLLLGSNMKKYFVQTKAVGHNRPNAKVLGTIISPISYFTFQLMPVPHSHLLSPVNEFFNLGMAGFGSVFQFHCAKGYFIEGPLSIVCRPNGEWSSPQPLCKKLTCTDIPIVENGELHLLPSNNMVMDEKSNKDKKLKDQTKNFGSKQKMEFKTKRSMVIRELQFGDSLRVECHSGFQSVGAETLKCLANQTLSGIPKCRDIDECELQSAGNCATKSTTCVNMPGGFHCQCQPGYKPKLDCSGPLSIIPTKIQTSHGVPIPVQQLNSKNGWCADTTITNAQMLEKRIMPFNESISSSSPSTILTLIFTFPVPKVQNLKEKIFIFPKNQIIEKLHLEKVVVPSASAPSGIAGAIAATPEAWPQRFTLSYSIEEGMPFEVYNGGLAELGGNNNITSTNDNKKSNERKLNTPNTKEIRTRALGII</sequence>
<organism evidence="1 2">
    <name type="scientific">Meloidogyne enterolobii</name>
    <name type="common">Root-knot nematode worm</name>
    <name type="synonym">Meloidogyne mayaguensis</name>
    <dbReference type="NCBI Taxonomy" id="390850"/>
    <lineage>
        <taxon>Eukaryota</taxon>
        <taxon>Metazoa</taxon>
        <taxon>Ecdysozoa</taxon>
        <taxon>Nematoda</taxon>
        <taxon>Chromadorea</taxon>
        <taxon>Rhabditida</taxon>
        <taxon>Tylenchina</taxon>
        <taxon>Tylenchomorpha</taxon>
        <taxon>Tylenchoidea</taxon>
        <taxon>Meloidogynidae</taxon>
        <taxon>Meloidogyninae</taxon>
        <taxon>Meloidogyne</taxon>
    </lineage>
</organism>
<evidence type="ECO:0000313" key="2">
    <source>
        <dbReference type="Proteomes" id="UP001497535"/>
    </source>
</evidence>
<keyword evidence="2" id="KW-1185">Reference proteome</keyword>
<protein>
    <submittedName>
        <fullName evidence="1">Uncharacterized protein</fullName>
    </submittedName>
</protein>
<dbReference type="Proteomes" id="UP001497535">
    <property type="component" value="Unassembled WGS sequence"/>
</dbReference>
<dbReference type="EMBL" id="CAVMJV010000112">
    <property type="protein sequence ID" value="CAK5102455.1"/>
    <property type="molecule type" value="Genomic_DNA"/>
</dbReference>
<evidence type="ECO:0000313" key="1">
    <source>
        <dbReference type="EMBL" id="CAK5102455.1"/>
    </source>
</evidence>
<reference evidence="1" key="1">
    <citation type="submission" date="2023-11" db="EMBL/GenBank/DDBJ databases">
        <authorList>
            <person name="Poullet M."/>
        </authorList>
    </citation>
    <scope>NUCLEOTIDE SEQUENCE</scope>
    <source>
        <strain evidence="1">E1834</strain>
    </source>
</reference>
<proteinExistence type="predicted"/>
<gene>
    <name evidence="1" type="ORF">MENTE1834_LOCUS42525</name>
</gene>
<accession>A0ACB1ARZ6</accession>
<name>A0ACB1ARZ6_MELEN</name>